<keyword evidence="12" id="KW-1185">Reference proteome</keyword>
<evidence type="ECO:0000256" key="3">
    <source>
        <dbReference type="ARBA" id="ARBA00022448"/>
    </source>
</evidence>
<feature type="repeat" description="Solcar" evidence="9">
    <location>
        <begin position="120"/>
        <end position="206"/>
    </location>
</feature>
<feature type="repeat" description="Solcar" evidence="9">
    <location>
        <begin position="1"/>
        <end position="99"/>
    </location>
</feature>
<dbReference type="PANTHER" id="PTHR46650">
    <property type="entry name" value="PEROXISOMAL ADENINE NUCLEOTIDE TRANSPORTER 1"/>
    <property type="match status" value="1"/>
</dbReference>
<gene>
    <name evidence="11" type="ORF">RNJ44_02894</name>
</gene>
<keyword evidence="3 10" id="KW-0813">Transport</keyword>
<dbReference type="Pfam" id="PF00153">
    <property type="entry name" value="Mito_carr"/>
    <property type="match status" value="3"/>
</dbReference>
<proteinExistence type="inferred from homology"/>
<keyword evidence="8" id="KW-0576">Peroxisome</keyword>
<keyword evidence="6" id="KW-1133">Transmembrane helix</keyword>
<sequence length="329" mass="36655">MASLESAFTGAVASSLAATTVYPLDLAKTLIQTQHKNTEEDESEEERSQVKYKNVVDCIIKIYQEKGFLGLYQGLGTNVAANFVQNFIYFFWYSQARSNYFTFKAGRLQLKDDSRKAIELSTVEELALGMAAGAMTQVFTNPISVVSTRQQLTKSPNDSSLKAVIKQIYTESNGDLTAFWKGFKAALVLSSNPAITYGSYQKIKNVILATKGIKGDAIRSSKLQLSAGENFLLGMLSKMISTFVTQPLIVAKITLQGKGSKFKTFQEVLQHIYTNEGFFSLWKGVIPQVSKGVIVQGLLFTYKDEIVKLVRKLLFLYKNILMRNKSMLT</sequence>
<organism evidence="11 12">
    <name type="scientific">Nakaseomyces bracarensis</name>
    <dbReference type="NCBI Taxonomy" id="273131"/>
    <lineage>
        <taxon>Eukaryota</taxon>
        <taxon>Fungi</taxon>
        <taxon>Dikarya</taxon>
        <taxon>Ascomycota</taxon>
        <taxon>Saccharomycotina</taxon>
        <taxon>Saccharomycetes</taxon>
        <taxon>Saccharomycetales</taxon>
        <taxon>Saccharomycetaceae</taxon>
        <taxon>Nakaseomyces</taxon>
    </lineage>
</organism>
<dbReference type="InterPro" id="IPR018108">
    <property type="entry name" value="MCP_transmembrane"/>
</dbReference>
<comment type="subcellular location">
    <subcellularLocation>
        <location evidence="1">Peroxisome membrane</location>
        <topology evidence="1">Multi-pass membrane protein</topology>
    </subcellularLocation>
</comment>
<comment type="caution">
    <text evidence="11">The sequence shown here is derived from an EMBL/GenBank/DDBJ whole genome shotgun (WGS) entry which is preliminary data.</text>
</comment>
<evidence type="ECO:0000313" key="11">
    <source>
        <dbReference type="EMBL" id="KAL3235106.1"/>
    </source>
</evidence>
<evidence type="ECO:0000256" key="2">
    <source>
        <dbReference type="ARBA" id="ARBA00006375"/>
    </source>
</evidence>
<evidence type="ECO:0000256" key="1">
    <source>
        <dbReference type="ARBA" id="ARBA00004585"/>
    </source>
</evidence>
<evidence type="ECO:0000256" key="8">
    <source>
        <dbReference type="ARBA" id="ARBA00023140"/>
    </source>
</evidence>
<keyword evidence="7 9" id="KW-0472">Membrane</keyword>
<evidence type="ECO:0000256" key="6">
    <source>
        <dbReference type="ARBA" id="ARBA00022989"/>
    </source>
</evidence>
<protein>
    <submittedName>
        <fullName evidence="11">Peroxisomal adenine nucleotide transporter 1</fullName>
    </submittedName>
</protein>
<evidence type="ECO:0000256" key="7">
    <source>
        <dbReference type="ARBA" id="ARBA00023136"/>
    </source>
</evidence>
<dbReference type="PANTHER" id="PTHR46650:SF1">
    <property type="entry name" value="PEROXISOMAL ADENINE NUCLEOTIDE TRANSPORTER 1"/>
    <property type="match status" value="1"/>
</dbReference>
<dbReference type="Gene3D" id="1.50.40.10">
    <property type="entry name" value="Mitochondrial carrier domain"/>
    <property type="match status" value="1"/>
</dbReference>
<dbReference type="PROSITE" id="PS50920">
    <property type="entry name" value="SOLCAR"/>
    <property type="match status" value="3"/>
</dbReference>
<evidence type="ECO:0000256" key="9">
    <source>
        <dbReference type="PROSITE-ProRule" id="PRU00282"/>
    </source>
</evidence>
<dbReference type="Proteomes" id="UP001623330">
    <property type="component" value="Unassembled WGS sequence"/>
</dbReference>
<dbReference type="InterPro" id="IPR023395">
    <property type="entry name" value="MCP_dom_sf"/>
</dbReference>
<evidence type="ECO:0000256" key="5">
    <source>
        <dbReference type="ARBA" id="ARBA00022737"/>
    </source>
</evidence>
<dbReference type="SUPFAM" id="SSF103506">
    <property type="entry name" value="Mitochondrial carrier"/>
    <property type="match status" value="1"/>
</dbReference>
<dbReference type="InterPro" id="IPR045900">
    <property type="entry name" value="Peroxisomal_Ade_carrier"/>
</dbReference>
<dbReference type="EMBL" id="JBEVYD010000002">
    <property type="protein sequence ID" value="KAL3235106.1"/>
    <property type="molecule type" value="Genomic_DNA"/>
</dbReference>
<evidence type="ECO:0000256" key="10">
    <source>
        <dbReference type="RuleBase" id="RU000488"/>
    </source>
</evidence>
<name>A0ABR4P0L2_9SACH</name>
<reference evidence="11 12" key="1">
    <citation type="submission" date="2024-05" db="EMBL/GenBank/DDBJ databases">
        <title>Long read based assembly of the Candida bracarensis genome reveals expanded adhesin content.</title>
        <authorList>
            <person name="Marcet-Houben M."/>
            <person name="Ksiezopolska E."/>
            <person name="Gabaldon T."/>
        </authorList>
    </citation>
    <scope>NUCLEOTIDE SEQUENCE [LARGE SCALE GENOMIC DNA]</scope>
    <source>
        <strain evidence="11 12">CBM6</strain>
    </source>
</reference>
<evidence type="ECO:0000256" key="4">
    <source>
        <dbReference type="ARBA" id="ARBA00022692"/>
    </source>
</evidence>
<comment type="similarity">
    <text evidence="2 10">Belongs to the mitochondrial carrier (TC 2.A.29) family.</text>
</comment>
<accession>A0ABR4P0L2</accession>
<feature type="repeat" description="Solcar" evidence="9">
    <location>
        <begin position="225"/>
        <end position="309"/>
    </location>
</feature>
<keyword evidence="5" id="KW-0677">Repeat</keyword>
<keyword evidence="4 9" id="KW-0812">Transmembrane</keyword>
<evidence type="ECO:0000313" key="12">
    <source>
        <dbReference type="Proteomes" id="UP001623330"/>
    </source>
</evidence>